<dbReference type="InterPro" id="IPR025508">
    <property type="entry name" value="DUF4395"/>
</dbReference>
<comment type="caution">
    <text evidence="3">The sequence shown here is derived from an EMBL/GenBank/DDBJ whole genome shotgun (WGS) entry which is preliminary data.</text>
</comment>
<dbReference type="Pfam" id="PF14340">
    <property type="entry name" value="DUF4395"/>
    <property type="match status" value="1"/>
</dbReference>
<evidence type="ECO:0000256" key="1">
    <source>
        <dbReference type="SAM" id="Phobius"/>
    </source>
</evidence>
<sequence length="67" mass="6982">MRFSQGVGFAFAVVATAGYALEWTTLGMVANALALVAALLNAAFGYCWAASCTWCCAGSGRVKQEAR</sequence>
<dbReference type="RefSeq" id="WP_344931605.1">
    <property type="nucleotide sequence ID" value="NZ_BAAAYK010000045.1"/>
</dbReference>
<dbReference type="Proteomes" id="UP001500483">
    <property type="component" value="Unassembled WGS sequence"/>
</dbReference>
<feature type="domain" description="DUF4395" evidence="2">
    <location>
        <begin position="2"/>
        <end position="48"/>
    </location>
</feature>
<dbReference type="EMBL" id="BAAAYK010000045">
    <property type="protein sequence ID" value="GAA3366729.1"/>
    <property type="molecule type" value="Genomic_DNA"/>
</dbReference>
<name>A0ABP6S366_9PSEU</name>
<accession>A0ABP6S366</accession>
<feature type="transmembrane region" description="Helical" evidence="1">
    <location>
        <begin position="30"/>
        <end position="57"/>
    </location>
</feature>
<keyword evidence="1" id="KW-0812">Transmembrane</keyword>
<protein>
    <recommendedName>
        <fullName evidence="2">DUF4395 domain-containing protein</fullName>
    </recommendedName>
</protein>
<gene>
    <name evidence="3" type="ORF">GCM10020366_71360</name>
</gene>
<evidence type="ECO:0000313" key="4">
    <source>
        <dbReference type="Proteomes" id="UP001500483"/>
    </source>
</evidence>
<organism evidence="3 4">
    <name type="scientific">Saccharopolyspora gregorii</name>
    <dbReference type="NCBI Taxonomy" id="33914"/>
    <lineage>
        <taxon>Bacteria</taxon>
        <taxon>Bacillati</taxon>
        <taxon>Actinomycetota</taxon>
        <taxon>Actinomycetes</taxon>
        <taxon>Pseudonocardiales</taxon>
        <taxon>Pseudonocardiaceae</taxon>
        <taxon>Saccharopolyspora</taxon>
    </lineage>
</organism>
<keyword evidence="1" id="KW-0472">Membrane</keyword>
<evidence type="ECO:0000313" key="3">
    <source>
        <dbReference type="EMBL" id="GAA3366729.1"/>
    </source>
</evidence>
<reference evidence="4" key="1">
    <citation type="journal article" date="2019" name="Int. J. Syst. Evol. Microbiol.">
        <title>The Global Catalogue of Microorganisms (GCM) 10K type strain sequencing project: providing services to taxonomists for standard genome sequencing and annotation.</title>
        <authorList>
            <consortium name="The Broad Institute Genomics Platform"/>
            <consortium name="The Broad Institute Genome Sequencing Center for Infectious Disease"/>
            <person name="Wu L."/>
            <person name="Ma J."/>
        </authorList>
    </citation>
    <scope>NUCLEOTIDE SEQUENCE [LARGE SCALE GENOMIC DNA]</scope>
    <source>
        <strain evidence="4">JCM 9687</strain>
    </source>
</reference>
<evidence type="ECO:0000259" key="2">
    <source>
        <dbReference type="Pfam" id="PF14340"/>
    </source>
</evidence>
<proteinExistence type="predicted"/>
<keyword evidence="4" id="KW-1185">Reference proteome</keyword>
<keyword evidence="1" id="KW-1133">Transmembrane helix</keyword>